<accession>A0ABY5WCZ9</accession>
<dbReference type="EMBL" id="CP073720">
    <property type="protein sequence ID" value="UWP86638.1"/>
    <property type="molecule type" value="Genomic_DNA"/>
</dbReference>
<name>A0ABY5WCZ9_9ACTN</name>
<keyword evidence="2" id="KW-1185">Reference proteome</keyword>
<sequence>MQRPGCAEVCKLADVVVVTLHRTAAGGPVCLADLRTDVWGRLH</sequence>
<dbReference type="RefSeq" id="WP_259866008.1">
    <property type="nucleotide sequence ID" value="NZ_BAAAST010000003.1"/>
</dbReference>
<protein>
    <submittedName>
        <fullName evidence="1">Uncharacterized protein</fullName>
    </submittedName>
</protein>
<organism evidence="1 2">
    <name type="scientific">Dactylosporangium fulvum</name>
    <dbReference type="NCBI Taxonomy" id="53359"/>
    <lineage>
        <taxon>Bacteria</taxon>
        <taxon>Bacillati</taxon>
        <taxon>Actinomycetota</taxon>
        <taxon>Actinomycetes</taxon>
        <taxon>Micromonosporales</taxon>
        <taxon>Micromonosporaceae</taxon>
        <taxon>Dactylosporangium</taxon>
    </lineage>
</organism>
<evidence type="ECO:0000313" key="2">
    <source>
        <dbReference type="Proteomes" id="UP001059617"/>
    </source>
</evidence>
<gene>
    <name evidence="1" type="ORF">Dfulv_21325</name>
</gene>
<evidence type="ECO:0000313" key="1">
    <source>
        <dbReference type="EMBL" id="UWP86638.1"/>
    </source>
</evidence>
<dbReference type="Proteomes" id="UP001059617">
    <property type="component" value="Chromosome"/>
</dbReference>
<reference evidence="1" key="1">
    <citation type="submission" date="2021-04" db="EMBL/GenBank/DDBJ databases">
        <authorList>
            <person name="Hartkoorn R.C."/>
            <person name="Beaudoing E."/>
            <person name="Hot D."/>
        </authorList>
    </citation>
    <scope>NUCLEOTIDE SEQUENCE</scope>
    <source>
        <strain evidence="1">NRRL B-16292</strain>
    </source>
</reference>
<reference evidence="1" key="2">
    <citation type="submission" date="2022-09" db="EMBL/GenBank/DDBJ databases">
        <title>Biosynthetic gene clusters of Dactylosporangioum fulvum.</title>
        <authorList>
            <person name="Caradec T."/>
        </authorList>
    </citation>
    <scope>NUCLEOTIDE SEQUENCE</scope>
    <source>
        <strain evidence="1">NRRL B-16292</strain>
    </source>
</reference>
<proteinExistence type="predicted"/>